<evidence type="ECO:0000313" key="2">
    <source>
        <dbReference type="Proteomes" id="UP000799302"/>
    </source>
</evidence>
<dbReference type="EMBL" id="MU004243">
    <property type="protein sequence ID" value="KAF2664083.1"/>
    <property type="molecule type" value="Genomic_DNA"/>
</dbReference>
<name>A0A6A6TYM2_9PEZI</name>
<gene>
    <name evidence="1" type="ORF">BT63DRAFT_460383</name>
</gene>
<protein>
    <submittedName>
        <fullName evidence="1">Uncharacterized protein</fullName>
    </submittedName>
</protein>
<dbReference type="Proteomes" id="UP000799302">
    <property type="component" value="Unassembled WGS sequence"/>
</dbReference>
<reference evidence="1" key="1">
    <citation type="journal article" date="2020" name="Stud. Mycol.">
        <title>101 Dothideomycetes genomes: a test case for predicting lifestyles and emergence of pathogens.</title>
        <authorList>
            <person name="Haridas S."/>
            <person name="Albert R."/>
            <person name="Binder M."/>
            <person name="Bloem J."/>
            <person name="Labutti K."/>
            <person name="Salamov A."/>
            <person name="Andreopoulos B."/>
            <person name="Baker S."/>
            <person name="Barry K."/>
            <person name="Bills G."/>
            <person name="Bluhm B."/>
            <person name="Cannon C."/>
            <person name="Castanera R."/>
            <person name="Culley D."/>
            <person name="Daum C."/>
            <person name="Ezra D."/>
            <person name="Gonzalez J."/>
            <person name="Henrissat B."/>
            <person name="Kuo A."/>
            <person name="Liang C."/>
            <person name="Lipzen A."/>
            <person name="Lutzoni F."/>
            <person name="Magnuson J."/>
            <person name="Mondo S."/>
            <person name="Nolan M."/>
            <person name="Ohm R."/>
            <person name="Pangilinan J."/>
            <person name="Park H.-J."/>
            <person name="Ramirez L."/>
            <person name="Alfaro M."/>
            <person name="Sun H."/>
            <person name="Tritt A."/>
            <person name="Yoshinaga Y."/>
            <person name="Zwiers L.-H."/>
            <person name="Turgeon B."/>
            <person name="Goodwin S."/>
            <person name="Spatafora J."/>
            <person name="Crous P."/>
            <person name="Grigoriev I."/>
        </authorList>
    </citation>
    <scope>NUCLEOTIDE SEQUENCE</scope>
    <source>
        <strain evidence="1">CBS 115976</strain>
    </source>
</reference>
<sequence length="205" mass="23211">MTQRLKPDKWILDNGSPDSREERNAGHHHIIAFSKPVLRGIFRQYAVSRMLITQVEVLLFWVGDAMSTIVVRYSAQKLQESHSFPWFKNGSSFGQIWTAKWSRCKSHADVNFRLVPVVLLSPSHHFSCRCLRAVDLLSSIQVVCHSGASRKVPEPSLMVNTLNTPELLAGEDIPLLDSGSTRQMHLLPYVSRQAWQVKLLIVILG</sequence>
<accession>A0A6A6TYM2</accession>
<organism evidence="1 2">
    <name type="scientific">Microthyrium microscopicum</name>
    <dbReference type="NCBI Taxonomy" id="703497"/>
    <lineage>
        <taxon>Eukaryota</taxon>
        <taxon>Fungi</taxon>
        <taxon>Dikarya</taxon>
        <taxon>Ascomycota</taxon>
        <taxon>Pezizomycotina</taxon>
        <taxon>Dothideomycetes</taxon>
        <taxon>Dothideomycetes incertae sedis</taxon>
        <taxon>Microthyriales</taxon>
        <taxon>Microthyriaceae</taxon>
        <taxon>Microthyrium</taxon>
    </lineage>
</organism>
<keyword evidence="2" id="KW-1185">Reference proteome</keyword>
<proteinExistence type="predicted"/>
<evidence type="ECO:0000313" key="1">
    <source>
        <dbReference type="EMBL" id="KAF2664083.1"/>
    </source>
</evidence>
<dbReference type="AlphaFoldDB" id="A0A6A6TYM2"/>